<organism evidence="4 5">
    <name type="scientific">Alginatibacterium sediminis</name>
    <dbReference type="NCBI Taxonomy" id="2164068"/>
    <lineage>
        <taxon>Bacteria</taxon>
        <taxon>Pseudomonadati</taxon>
        <taxon>Pseudomonadota</taxon>
        <taxon>Gammaproteobacteria</taxon>
        <taxon>Alteromonadales</taxon>
        <taxon>Alteromonadaceae</taxon>
        <taxon>Alginatibacterium</taxon>
    </lineage>
</organism>
<sequence>MLIEKMYLDGQAFESGETCDVINPATDKVVAAIQVANLDVAQKALNSAKAAEKSWSKTSIAERVSWMKKLRAALLEREDDLRMCVHLEAGKTWDGTQEDFDLLVNSLEFYAEEIQRYQPSQLQDTQSKAVHTLNYRPVGVVVAYLSWNFPLLNLSYKLGPAMATGCPIILKPSVQSPLSAYLVGSICQEIGLPAGAVTIIAGGNRDVSDLISGSKIPSMLTLIGSIATGVKIMQAGATSIKRYSMELGGNTPFVVFKDADLDKAADILCALKYGNSGQICVAPNRVFVDEAVHAQFLAKILDKTKQVKLGFGRDSDATMGPVISKSARAGIHKLVVDALEQGAQLQAGGSFDEDAVGAFYPPTVLSHVDESMDIYQHEIFGPVISIISFSDEQKVIEQVNDTDTGLASYIFSEDINKAQLVAAQFEFGEIQINGVQYAINLPHVGIKQSGIGCDCSKYALDDYLYLTRTSRTL</sequence>
<dbReference type="PROSITE" id="PS00070">
    <property type="entry name" value="ALDEHYDE_DEHYDR_CYS"/>
    <property type="match status" value="1"/>
</dbReference>
<evidence type="ECO:0000313" key="4">
    <source>
        <dbReference type="EMBL" id="RKF17924.1"/>
    </source>
</evidence>
<dbReference type="Gene3D" id="3.40.309.10">
    <property type="entry name" value="Aldehyde Dehydrogenase, Chain A, domain 2"/>
    <property type="match status" value="1"/>
</dbReference>
<gene>
    <name evidence="4" type="ORF">DBZ36_11790</name>
</gene>
<dbReference type="Gene3D" id="3.40.605.10">
    <property type="entry name" value="Aldehyde Dehydrogenase, Chain A, domain 1"/>
    <property type="match status" value="1"/>
</dbReference>
<dbReference type="OrthoDB" id="9812625at2"/>
<comment type="caution">
    <text evidence="4">The sequence shown here is derived from an EMBL/GenBank/DDBJ whole genome shotgun (WGS) entry which is preliminary data.</text>
</comment>
<dbReference type="EMBL" id="RAQO01000006">
    <property type="protein sequence ID" value="RKF17924.1"/>
    <property type="molecule type" value="Genomic_DNA"/>
</dbReference>
<evidence type="ECO:0000259" key="3">
    <source>
        <dbReference type="Pfam" id="PF00171"/>
    </source>
</evidence>
<dbReference type="AlphaFoldDB" id="A0A420EB92"/>
<feature type="domain" description="Aldehyde dehydrogenase" evidence="3">
    <location>
        <begin position="16"/>
        <end position="466"/>
    </location>
</feature>
<dbReference type="InterPro" id="IPR016160">
    <property type="entry name" value="Ald_DH_CS_CYS"/>
</dbReference>
<keyword evidence="5" id="KW-1185">Reference proteome</keyword>
<dbReference type="InterPro" id="IPR050740">
    <property type="entry name" value="Aldehyde_DH_Superfamily"/>
</dbReference>
<dbReference type="FunFam" id="3.40.309.10:FF:000009">
    <property type="entry name" value="Aldehyde dehydrogenase A"/>
    <property type="match status" value="1"/>
</dbReference>
<dbReference type="GO" id="GO:0004777">
    <property type="term" value="F:succinate-semialdehyde dehydrogenase (NAD+) activity"/>
    <property type="evidence" value="ECO:0007669"/>
    <property type="project" value="TreeGrafter"/>
</dbReference>
<comment type="similarity">
    <text evidence="1">Belongs to the aldehyde dehydrogenase family.</text>
</comment>
<protein>
    <submittedName>
        <fullName evidence="4">Aldehyde dehydrogenase family protein</fullName>
    </submittedName>
</protein>
<dbReference type="GO" id="GO:0009450">
    <property type="term" value="P:gamma-aminobutyric acid catabolic process"/>
    <property type="evidence" value="ECO:0007669"/>
    <property type="project" value="TreeGrafter"/>
</dbReference>
<proteinExistence type="inferred from homology"/>
<dbReference type="InterPro" id="IPR015590">
    <property type="entry name" value="Aldehyde_DH_dom"/>
</dbReference>
<dbReference type="InterPro" id="IPR016161">
    <property type="entry name" value="Ald_DH/histidinol_DH"/>
</dbReference>
<dbReference type="InterPro" id="IPR016162">
    <property type="entry name" value="Ald_DH_N"/>
</dbReference>
<dbReference type="Pfam" id="PF00171">
    <property type="entry name" value="Aldedh"/>
    <property type="match status" value="1"/>
</dbReference>
<dbReference type="PANTHER" id="PTHR43353">
    <property type="entry name" value="SUCCINATE-SEMIALDEHYDE DEHYDROGENASE, MITOCHONDRIAL"/>
    <property type="match status" value="1"/>
</dbReference>
<dbReference type="PANTHER" id="PTHR43353:SF5">
    <property type="entry name" value="SUCCINATE-SEMIALDEHYDE DEHYDROGENASE, MITOCHONDRIAL"/>
    <property type="match status" value="1"/>
</dbReference>
<dbReference type="Proteomes" id="UP000286482">
    <property type="component" value="Unassembled WGS sequence"/>
</dbReference>
<keyword evidence="2" id="KW-0560">Oxidoreductase</keyword>
<dbReference type="InterPro" id="IPR016163">
    <property type="entry name" value="Ald_DH_C"/>
</dbReference>
<dbReference type="SUPFAM" id="SSF53720">
    <property type="entry name" value="ALDH-like"/>
    <property type="match status" value="1"/>
</dbReference>
<evidence type="ECO:0000256" key="1">
    <source>
        <dbReference type="ARBA" id="ARBA00009986"/>
    </source>
</evidence>
<reference evidence="4 5" key="1">
    <citation type="submission" date="2018-09" db="EMBL/GenBank/DDBJ databases">
        <authorList>
            <person name="Wang Z."/>
        </authorList>
    </citation>
    <scope>NUCLEOTIDE SEQUENCE [LARGE SCALE GENOMIC DNA]</scope>
    <source>
        <strain evidence="4 5">ALS 81</strain>
    </source>
</reference>
<dbReference type="RefSeq" id="WP_120355150.1">
    <property type="nucleotide sequence ID" value="NZ_RAQO01000006.1"/>
</dbReference>
<accession>A0A420EB92</accession>
<evidence type="ECO:0000313" key="5">
    <source>
        <dbReference type="Proteomes" id="UP000286482"/>
    </source>
</evidence>
<evidence type="ECO:0000256" key="2">
    <source>
        <dbReference type="ARBA" id="ARBA00023002"/>
    </source>
</evidence>
<name>A0A420EB92_9ALTE</name>